<protein>
    <submittedName>
        <fullName evidence="2">Uncharacterized protein</fullName>
    </submittedName>
</protein>
<feature type="region of interest" description="Disordered" evidence="1">
    <location>
        <begin position="224"/>
        <end position="250"/>
    </location>
</feature>
<proteinExistence type="predicted"/>
<dbReference type="Proteomes" id="UP001270362">
    <property type="component" value="Unassembled WGS sequence"/>
</dbReference>
<evidence type="ECO:0000256" key="1">
    <source>
        <dbReference type="SAM" id="MobiDB-lite"/>
    </source>
</evidence>
<organism evidence="2 3">
    <name type="scientific">Podospora appendiculata</name>
    <dbReference type="NCBI Taxonomy" id="314037"/>
    <lineage>
        <taxon>Eukaryota</taxon>
        <taxon>Fungi</taxon>
        <taxon>Dikarya</taxon>
        <taxon>Ascomycota</taxon>
        <taxon>Pezizomycotina</taxon>
        <taxon>Sordariomycetes</taxon>
        <taxon>Sordariomycetidae</taxon>
        <taxon>Sordariales</taxon>
        <taxon>Podosporaceae</taxon>
        <taxon>Podospora</taxon>
    </lineage>
</organism>
<dbReference type="EMBL" id="JAULSO010000005">
    <property type="protein sequence ID" value="KAK3682078.1"/>
    <property type="molecule type" value="Genomic_DNA"/>
</dbReference>
<accession>A0AAE0X017</accession>
<name>A0AAE0X017_9PEZI</name>
<reference evidence="2" key="2">
    <citation type="submission" date="2023-06" db="EMBL/GenBank/DDBJ databases">
        <authorList>
            <consortium name="Lawrence Berkeley National Laboratory"/>
            <person name="Haridas S."/>
            <person name="Hensen N."/>
            <person name="Bonometti L."/>
            <person name="Westerberg I."/>
            <person name="Brannstrom I.O."/>
            <person name="Guillou S."/>
            <person name="Cros-Aarteil S."/>
            <person name="Calhoun S."/>
            <person name="Kuo A."/>
            <person name="Mondo S."/>
            <person name="Pangilinan J."/>
            <person name="Riley R."/>
            <person name="Labutti K."/>
            <person name="Andreopoulos B."/>
            <person name="Lipzen A."/>
            <person name="Chen C."/>
            <person name="Yanf M."/>
            <person name="Daum C."/>
            <person name="Ng V."/>
            <person name="Clum A."/>
            <person name="Steindorff A."/>
            <person name="Ohm R."/>
            <person name="Martin F."/>
            <person name="Silar P."/>
            <person name="Natvig D."/>
            <person name="Lalanne C."/>
            <person name="Gautier V."/>
            <person name="Ament-Velasquez S.L."/>
            <person name="Kruys A."/>
            <person name="Hutchinson M.I."/>
            <person name="Powell A.J."/>
            <person name="Barry K."/>
            <person name="Miller A.N."/>
            <person name="Grigoriev I.V."/>
            <person name="Debuchy R."/>
            <person name="Gladieux P."/>
            <person name="Thoren M.H."/>
            <person name="Johannesson H."/>
        </authorList>
    </citation>
    <scope>NUCLEOTIDE SEQUENCE</scope>
    <source>
        <strain evidence="2">CBS 314.62</strain>
    </source>
</reference>
<dbReference type="AlphaFoldDB" id="A0AAE0X017"/>
<sequence>MLIYQKKNLVLGPLLPYNIRMDGHIDSSADKPKPKTHEVVHWASDETKMASDCPLTKCCGDKTAVHYTRTDCPLDKCGEKITIPEPHDVDEKCSDKTYHIVRTEHPLDKHTDEKAHHVVHTEYPVHCKTLDPSALHCEEATCNLNRDPHCSGAIATTTCDLEHRDNCKPTDNVHGCGKPEMLSKLPPCHMAAKKCHRGDMDHRECSFDRDEYRACDEFDIKEDEEPGCKDISSGHNSSDPNAKDVGDGGL</sequence>
<reference evidence="2" key="1">
    <citation type="journal article" date="2023" name="Mol. Phylogenet. Evol.">
        <title>Genome-scale phylogeny and comparative genomics of the fungal order Sordariales.</title>
        <authorList>
            <person name="Hensen N."/>
            <person name="Bonometti L."/>
            <person name="Westerberg I."/>
            <person name="Brannstrom I.O."/>
            <person name="Guillou S."/>
            <person name="Cros-Aarteil S."/>
            <person name="Calhoun S."/>
            <person name="Haridas S."/>
            <person name="Kuo A."/>
            <person name="Mondo S."/>
            <person name="Pangilinan J."/>
            <person name="Riley R."/>
            <person name="LaButti K."/>
            <person name="Andreopoulos B."/>
            <person name="Lipzen A."/>
            <person name="Chen C."/>
            <person name="Yan M."/>
            <person name="Daum C."/>
            <person name="Ng V."/>
            <person name="Clum A."/>
            <person name="Steindorff A."/>
            <person name="Ohm R.A."/>
            <person name="Martin F."/>
            <person name="Silar P."/>
            <person name="Natvig D.O."/>
            <person name="Lalanne C."/>
            <person name="Gautier V."/>
            <person name="Ament-Velasquez S.L."/>
            <person name="Kruys A."/>
            <person name="Hutchinson M.I."/>
            <person name="Powell A.J."/>
            <person name="Barry K."/>
            <person name="Miller A.N."/>
            <person name="Grigoriev I.V."/>
            <person name="Debuchy R."/>
            <person name="Gladieux P."/>
            <person name="Hiltunen Thoren M."/>
            <person name="Johannesson H."/>
        </authorList>
    </citation>
    <scope>NUCLEOTIDE SEQUENCE</scope>
    <source>
        <strain evidence="2">CBS 314.62</strain>
    </source>
</reference>
<comment type="caution">
    <text evidence="2">The sequence shown here is derived from an EMBL/GenBank/DDBJ whole genome shotgun (WGS) entry which is preliminary data.</text>
</comment>
<feature type="compositionally biased region" description="Basic and acidic residues" evidence="1">
    <location>
        <begin position="241"/>
        <end position="250"/>
    </location>
</feature>
<evidence type="ECO:0000313" key="2">
    <source>
        <dbReference type="EMBL" id="KAK3682078.1"/>
    </source>
</evidence>
<gene>
    <name evidence="2" type="ORF">B0T22DRAFT_275319</name>
</gene>
<evidence type="ECO:0000313" key="3">
    <source>
        <dbReference type="Proteomes" id="UP001270362"/>
    </source>
</evidence>
<keyword evidence="3" id="KW-1185">Reference proteome</keyword>